<name>A0A6B0UVX0_IXORI</name>
<dbReference type="EMBL" id="GIFC01011940">
    <property type="protein sequence ID" value="MXU94023.1"/>
    <property type="molecule type" value="Transcribed_RNA"/>
</dbReference>
<evidence type="ECO:0000313" key="2">
    <source>
        <dbReference type="EMBL" id="MXU94023.1"/>
    </source>
</evidence>
<organism evidence="2">
    <name type="scientific">Ixodes ricinus</name>
    <name type="common">Common tick</name>
    <name type="synonym">Acarus ricinus</name>
    <dbReference type="NCBI Taxonomy" id="34613"/>
    <lineage>
        <taxon>Eukaryota</taxon>
        <taxon>Metazoa</taxon>
        <taxon>Ecdysozoa</taxon>
        <taxon>Arthropoda</taxon>
        <taxon>Chelicerata</taxon>
        <taxon>Arachnida</taxon>
        <taxon>Acari</taxon>
        <taxon>Parasitiformes</taxon>
        <taxon>Ixodida</taxon>
        <taxon>Ixodoidea</taxon>
        <taxon>Ixodidae</taxon>
        <taxon>Ixodinae</taxon>
        <taxon>Ixodes</taxon>
    </lineage>
</organism>
<dbReference type="AlphaFoldDB" id="A0A6B0UVX0"/>
<accession>A0A6B0UVX0</accession>
<reference evidence="2" key="1">
    <citation type="submission" date="2019-12" db="EMBL/GenBank/DDBJ databases">
        <title>An insight into the sialome of adult female Ixodes ricinus ticks feeding for 6 days.</title>
        <authorList>
            <person name="Perner J."/>
            <person name="Ribeiro J.M.C."/>
        </authorList>
    </citation>
    <scope>NUCLEOTIDE SEQUENCE</scope>
    <source>
        <strain evidence="2">Semi-engorged</strain>
        <tissue evidence="2">Salivary glands</tissue>
    </source>
</reference>
<sequence>MHHGLPFSVWLGATVVPPAPGVPAERDLGQRHFPETCARLSVGHAVLGGLYGLRRFPRAGRCQPRGPSFRRRPEEKPDCNAGGAVGPLPVLGGSRQPRLCAQARGGSSARPERPGVAAFCGNGTQSRRPADDAATSSHPGPLCGSLGEDARLQSR</sequence>
<feature type="region of interest" description="Disordered" evidence="1">
    <location>
        <begin position="61"/>
        <end position="155"/>
    </location>
</feature>
<protein>
    <submittedName>
        <fullName evidence="2">Putative secreted protein</fullName>
    </submittedName>
</protein>
<evidence type="ECO:0000256" key="1">
    <source>
        <dbReference type="SAM" id="MobiDB-lite"/>
    </source>
</evidence>
<proteinExistence type="predicted"/>